<dbReference type="AlphaFoldDB" id="A0A8J2P423"/>
<dbReference type="Proteomes" id="UP000708208">
    <property type="component" value="Unassembled WGS sequence"/>
</dbReference>
<reference evidence="1" key="1">
    <citation type="submission" date="2021-06" db="EMBL/GenBank/DDBJ databases">
        <authorList>
            <person name="Hodson N. C."/>
            <person name="Mongue J. A."/>
            <person name="Jaron S. K."/>
        </authorList>
    </citation>
    <scope>NUCLEOTIDE SEQUENCE</scope>
</reference>
<comment type="caution">
    <text evidence="1">The sequence shown here is derived from an EMBL/GenBank/DDBJ whole genome shotgun (WGS) entry which is preliminary data.</text>
</comment>
<proteinExistence type="predicted"/>
<feature type="non-terminal residue" evidence="1">
    <location>
        <position position="307"/>
    </location>
</feature>
<evidence type="ECO:0000313" key="1">
    <source>
        <dbReference type="EMBL" id="CAG7730264.1"/>
    </source>
</evidence>
<accession>A0A8J2P423</accession>
<gene>
    <name evidence="1" type="ORF">AFUS01_LOCUS18922</name>
</gene>
<evidence type="ECO:0000313" key="2">
    <source>
        <dbReference type="Proteomes" id="UP000708208"/>
    </source>
</evidence>
<organism evidence="1 2">
    <name type="scientific">Allacma fusca</name>
    <dbReference type="NCBI Taxonomy" id="39272"/>
    <lineage>
        <taxon>Eukaryota</taxon>
        <taxon>Metazoa</taxon>
        <taxon>Ecdysozoa</taxon>
        <taxon>Arthropoda</taxon>
        <taxon>Hexapoda</taxon>
        <taxon>Collembola</taxon>
        <taxon>Symphypleona</taxon>
        <taxon>Sminthuridae</taxon>
        <taxon>Allacma</taxon>
    </lineage>
</organism>
<protein>
    <submittedName>
        <fullName evidence="1">Uncharacterized protein</fullName>
    </submittedName>
</protein>
<name>A0A8J2P423_9HEXA</name>
<sequence>MRIPIPRFCLLIFQICYSLKIEKSYHISTIVSELTACVINILQITNPIDYSPIQTPFQINVFPNQGNFSTHKIKPGIFDFISESSKHARVFKESNLRCFAFLVIYQPHQAIDENTVPSMFDHTSEARNSKQRQILNWIENVFGDVGKISKLIVILRENSVPLELLKQICYRITTKAKFVPIFSIFKKTSEEPLTSGCYHRNDVQCEVQEDYYECRLGNCLESMFAKLHNVTSLGKKVAWTVFSATQFYIPQRKFIRPVKSRIPVRLMDTTVSFLLDDLNPKTGDFTRFDKNPHVWFGVEDMIFLEDL</sequence>
<keyword evidence="2" id="KW-1185">Reference proteome</keyword>
<dbReference type="EMBL" id="CAJVCH010191601">
    <property type="protein sequence ID" value="CAG7730264.1"/>
    <property type="molecule type" value="Genomic_DNA"/>
</dbReference>